<dbReference type="InterPro" id="IPR011782">
    <property type="entry name" value="Pept_S1C_Do"/>
</dbReference>
<evidence type="ECO:0000256" key="7">
    <source>
        <dbReference type="SAM" id="SignalP"/>
    </source>
</evidence>
<dbReference type="SMART" id="SM00228">
    <property type="entry name" value="PDZ"/>
    <property type="match status" value="2"/>
</dbReference>
<dbReference type="EC" id="3.4.21.107" evidence="9"/>
<dbReference type="Pfam" id="PF13180">
    <property type="entry name" value="PDZ_2"/>
    <property type="match status" value="2"/>
</dbReference>
<dbReference type="PROSITE" id="PS50106">
    <property type="entry name" value="PDZ"/>
    <property type="match status" value="1"/>
</dbReference>
<evidence type="ECO:0000313" key="10">
    <source>
        <dbReference type="Proteomes" id="UP001160301"/>
    </source>
</evidence>
<evidence type="ECO:0000256" key="3">
    <source>
        <dbReference type="ARBA" id="ARBA00022737"/>
    </source>
</evidence>
<feature type="region of interest" description="Disordered" evidence="6">
    <location>
        <begin position="410"/>
        <end position="431"/>
    </location>
</feature>
<evidence type="ECO:0000256" key="2">
    <source>
        <dbReference type="ARBA" id="ARBA00022729"/>
    </source>
</evidence>
<dbReference type="Gene3D" id="2.30.42.10">
    <property type="match status" value="2"/>
</dbReference>
<gene>
    <name evidence="9" type="ORF">QHF89_33955</name>
</gene>
<evidence type="ECO:0000256" key="1">
    <source>
        <dbReference type="ARBA" id="ARBA00022670"/>
    </source>
</evidence>
<feature type="domain" description="PDZ" evidence="8">
    <location>
        <begin position="312"/>
        <end position="369"/>
    </location>
</feature>
<keyword evidence="3" id="KW-0677">Repeat</keyword>
<evidence type="ECO:0000313" key="9">
    <source>
        <dbReference type="EMBL" id="MDI1434554.1"/>
    </source>
</evidence>
<accession>A0ABT6P1T2</accession>
<comment type="caution">
    <text evidence="9">The sequence shown here is derived from an EMBL/GenBank/DDBJ whole genome shotgun (WGS) entry which is preliminary data.</text>
</comment>
<dbReference type="PROSITE" id="PS51257">
    <property type="entry name" value="PROKAR_LIPOPROTEIN"/>
    <property type="match status" value="1"/>
</dbReference>
<name>A0ABT6P1T2_9BACT</name>
<proteinExistence type="predicted"/>
<feature type="region of interest" description="Disordered" evidence="6">
    <location>
        <begin position="33"/>
        <end position="57"/>
    </location>
</feature>
<reference evidence="9 10" key="1">
    <citation type="submission" date="2023-04" db="EMBL/GenBank/DDBJ databases">
        <title>The genome sequence of Polyangium sorediatum DSM14670.</title>
        <authorList>
            <person name="Zhang X."/>
        </authorList>
    </citation>
    <scope>NUCLEOTIDE SEQUENCE [LARGE SCALE GENOMIC DNA]</scope>
    <source>
        <strain evidence="9 10">DSM 14670</strain>
    </source>
</reference>
<feature type="signal peptide" evidence="7">
    <location>
        <begin position="1"/>
        <end position="20"/>
    </location>
</feature>
<dbReference type="PANTHER" id="PTHR43343:SF3">
    <property type="entry name" value="PROTEASE DO-LIKE 8, CHLOROPLASTIC"/>
    <property type="match status" value="1"/>
</dbReference>
<keyword evidence="4 9" id="KW-0378">Hydrolase</keyword>
<protein>
    <submittedName>
        <fullName evidence="9">Do family serine endopeptidase</fullName>
        <ecNumber evidence="9">3.4.21.107</ecNumber>
    </submittedName>
</protein>
<dbReference type="InterPro" id="IPR001940">
    <property type="entry name" value="Peptidase_S1C"/>
</dbReference>
<organism evidence="9 10">
    <name type="scientific">Polyangium sorediatum</name>
    <dbReference type="NCBI Taxonomy" id="889274"/>
    <lineage>
        <taxon>Bacteria</taxon>
        <taxon>Pseudomonadati</taxon>
        <taxon>Myxococcota</taxon>
        <taxon>Polyangia</taxon>
        <taxon>Polyangiales</taxon>
        <taxon>Polyangiaceae</taxon>
        <taxon>Polyangium</taxon>
    </lineage>
</organism>
<evidence type="ECO:0000259" key="8">
    <source>
        <dbReference type="PROSITE" id="PS50106"/>
    </source>
</evidence>
<dbReference type="InterPro" id="IPR036034">
    <property type="entry name" value="PDZ_sf"/>
</dbReference>
<sequence length="509" mass="51817">MMSVRSSQRASSFVSRSALALLLATGMLGSAGCGHEAHATPPPPSTQEIAQQVSAEAAAGFTAAPAPAAPAPVPATFDVADLAQRTTPVVVNITTTQKVAAASGGPGFGGIDPFDFFFGPQGGGGGGERSPRSPGRSLARTALGTGFIIDPEGFIVTNAHVIEGADEVKVRLADEREFAADIVGRDPKLDLALLKLRGASGLPTAALGSSEALRVGEHVLAVGNPFGLGHTVTLGIVSAKARSIGAGPYDDFIQTDASINPGNSGGPLFNWKGEVIGINTAIRAGANGIGFATPVDALKDILPQLREKGHVERGKLGLLFQPLTADLGKAFGMDTPKGALVSDLEPGGAAARAGIKPGDIVVAVNGTPIHHAEDLPRKVARHAPGTTIKVSLLRGGKPVEVTAKLDQLGDVDAGDDDAKPTRGPKAPATSANKFGFQFSDLGGGGVRVDRVTDGESELSPGDVLLEVNGTPVRDAKALEATLGKLKPGTVAVAKIRRGKVTRFAALPVR</sequence>
<dbReference type="InterPro" id="IPR009003">
    <property type="entry name" value="Peptidase_S1_PA"/>
</dbReference>
<dbReference type="Gene3D" id="2.40.10.120">
    <property type="match status" value="1"/>
</dbReference>
<dbReference type="Pfam" id="PF13365">
    <property type="entry name" value="Trypsin_2"/>
    <property type="match status" value="1"/>
</dbReference>
<dbReference type="NCBIfam" id="TIGR02037">
    <property type="entry name" value="degP_htrA_DO"/>
    <property type="match status" value="1"/>
</dbReference>
<evidence type="ECO:0000256" key="6">
    <source>
        <dbReference type="SAM" id="MobiDB-lite"/>
    </source>
</evidence>
<dbReference type="InterPro" id="IPR051201">
    <property type="entry name" value="Chloro_Bact_Ser_Proteases"/>
</dbReference>
<evidence type="ECO:0000256" key="4">
    <source>
        <dbReference type="ARBA" id="ARBA00022801"/>
    </source>
</evidence>
<evidence type="ECO:0000256" key="5">
    <source>
        <dbReference type="ARBA" id="ARBA00022825"/>
    </source>
</evidence>
<keyword evidence="1" id="KW-0645">Protease</keyword>
<feature type="chain" id="PRO_5046705054" evidence="7">
    <location>
        <begin position="21"/>
        <end position="509"/>
    </location>
</feature>
<dbReference type="SUPFAM" id="SSF50156">
    <property type="entry name" value="PDZ domain-like"/>
    <property type="match status" value="2"/>
</dbReference>
<dbReference type="EMBL" id="JARZHI010000043">
    <property type="protein sequence ID" value="MDI1434554.1"/>
    <property type="molecule type" value="Genomic_DNA"/>
</dbReference>
<dbReference type="Proteomes" id="UP001160301">
    <property type="component" value="Unassembled WGS sequence"/>
</dbReference>
<dbReference type="CDD" id="cd10839">
    <property type="entry name" value="cpPDZ1_DegP-like"/>
    <property type="match status" value="1"/>
</dbReference>
<keyword evidence="2 7" id="KW-0732">Signal</keyword>
<dbReference type="InterPro" id="IPR001478">
    <property type="entry name" value="PDZ"/>
</dbReference>
<keyword evidence="5" id="KW-0720">Serine protease</keyword>
<dbReference type="PRINTS" id="PR00834">
    <property type="entry name" value="PROTEASES2C"/>
</dbReference>
<dbReference type="GO" id="GO:0016787">
    <property type="term" value="F:hydrolase activity"/>
    <property type="evidence" value="ECO:0007669"/>
    <property type="project" value="UniProtKB-KW"/>
</dbReference>
<keyword evidence="10" id="KW-1185">Reference proteome</keyword>
<dbReference type="RefSeq" id="WP_284721262.1">
    <property type="nucleotide sequence ID" value="NZ_JARZHI010000043.1"/>
</dbReference>
<dbReference type="SUPFAM" id="SSF50494">
    <property type="entry name" value="Trypsin-like serine proteases"/>
    <property type="match status" value="1"/>
</dbReference>
<dbReference type="PANTHER" id="PTHR43343">
    <property type="entry name" value="PEPTIDASE S12"/>
    <property type="match status" value="1"/>
</dbReference>